<evidence type="ECO:0000313" key="2">
    <source>
        <dbReference type="Proteomes" id="UP000244450"/>
    </source>
</evidence>
<accession>A0A2T7BHM4</accession>
<proteinExistence type="predicted"/>
<name>A0A2T7BHM4_9BACT</name>
<dbReference type="Proteomes" id="UP000244450">
    <property type="component" value="Unassembled WGS sequence"/>
</dbReference>
<keyword evidence="2" id="KW-1185">Reference proteome</keyword>
<organism evidence="1 2">
    <name type="scientific">Chitinophaga parva</name>
    <dbReference type="NCBI Taxonomy" id="2169414"/>
    <lineage>
        <taxon>Bacteria</taxon>
        <taxon>Pseudomonadati</taxon>
        <taxon>Bacteroidota</taxon>
        <taxon>Chitinophagia</taxon>
        <taxon>Chitinophagales</taxon>
        <taxon>Chitinophagaceae</taxon>
        <taxon>Chitinophaga</taxon>
    </lineage>
</organism>
<dbReference type="Pfam" id="PF16407">
    <property type="entry name" value="PKD_2"/>
    <property type="match status" value="1"/>
</dbReference>
<dbReference type="InterPro" id="IPR032183">
    <property type="entry name" value="PKD-like"/>
</dbReference>
<evidence type="ECO:0008006" key="3">
    <source>
        <dbReference type="Google" id="ProtNLM"/>
    </source>
</evidence>
<gene>
    <name evidence="1" type="ORF">DCC81_16120</name>
</gene>
<dbReference type="OrthoDB" id="1095195at2"/>
<dbReference type="AlphaFoldDB" id="A0A2T7BHM4"/>
<reference evidence="1 2" key="1">
    <citation type="submission" date="2018-04" db="EMBL/GenBank/DDBJ databases">
        <title>Chitinophaga fuyangensis sp. nov., isolated from soil in a chemical factory.</title>
        <authorList>
            <person name="Chen K."/>
        </authorList>
    </citation>
    <scope>NUCLEOTIDE SEQUENCE [LARGE SCALE GENOMIC DNA]</scope>
    <source>
        <strain evidence="1 2">LY-1</strain>
    </source>
</reference>
<protein>
    <recommendedName>
        <fullName evidence="3">PKD-like family protein</fullName>
    </recommendedName>
</protein>
<dbReference type="RefSeq" id="WP_108687625.1">
    <property type="nucleotide sequence ID" value="NZ_QCYK01000002.1"/>
</dbReference>
<sequence>MKKISVFAVLALQVLGFISCNKEKGNYSYHPINEISFAGFDTINGYKASFGDTLSISPVLTYSMDAGGTHQYSYEWSVNQGFAGDRVISTEKNLKVRIDELPGSYPLQYRVTDLTTGVLFHIRTTLLVRTDVYEGYLVLNDVGGNTRLDMLSYDAVGAKFTQYTDVLKRLGSALPTQGQPYKVLCSRAIQSAFNYSDSTYGIYLLTASGTNRIHPETFSWTPTYDLRYEVTGDIPAGFKADNLRVDPQFYYLTYYMTSGNNVYNKSGAGTPVYNLPINKYVGKPLFKASPWVVSDGTGGATLFNMDNGSFAVTTRITATNVTDPTPPVAGELAYPKGNQLVWMDRSSGGNAVAIIRNPGTGIDTLVKFLPGANPTYVKTLNATDIDKATHFAVSNNPEYLFYSVGGKVYEYDLSLQTSKLMLDKSPAEISYLSFEQFTHTSLYPSTYGVWMRYLSVGVYDPAGTAGANGTLEQYGVVDANEPLVFKRSWTGFGRIVSVAYRER</sequence>
<dbReference type="PROSITE" id="PS51257">
    <property type="entry name" value="PROKAR_LIPOPROTEIN"/>
    <property type="match status" value="1"/>
</dbReference>
<dbReference type="EMBL" id="QCYK01000002">
    <property type="protein sequence ID" value="PUZ25786.1"/>
    <property type="molecule type" value="Genomic_DNA"/>
</dbReference>
<comment type="caution">
    <text evidence="1">The sequence shown here is derived from an EMBL/GenBank/DDBJ whole genome shotgun (WGS) entry which is preliminary data.</text>
</comment>
<evidence type="ECO:0000313" key="1">
    <source>
        <dbReference type="EMBL" id="PUZ25786.1"/>
    </source>
</evidence>